<reference evidence="3 4" key="1">
    <citation type="journal article" date="2018" name="Evol. Lett.">
        <title>Horizontal gene cluster transfer increased hallucinogenic mushroom diversity.</title>
        <authorList>
            <person name="Reynolds H.T."/>
            <person name="Vijayakumar V."/>
            <person name="Gluck-Thaler E."/>
            <person name="Korotkin H.B."/>
            <person name="Matheny P.B."/>
            <person name="Slot J.C."/>
        </authorList>
    </citation>
    <scope>NUCLEOTIDE SEQUENCE [LARGE SCALE GENOMIC DNA]</scope>
    <source>
        <strain evidence="3 4">SRW20</strain>
    </source>
</reference>
<organism evidence="3 4">
    <name type="scientific">Gymnopilus dilepis</name>
    <dbReference type="NCBI Taxonomy" id="231916"/>
    <lineage>
        <taxon>Eukaryota</taxon>
        <taxon>Fungi</taxon>
        <taxon>Dikarya</taxon>
        <taxon>Basidiomycota</taxon>
        <taxon>Agaricomycotina</taxon>
        <taxon>Agaricomycetes</taxon>
        <taxon>Agaricomycetidae</taxon>
        <taxon>Agaricales</taxon>
        <taxon>Agaricineae</taxon>
        <taxon>Hymenogastraceae</taxon>
        <taxon>Gymnopilus</taxon>
    </lineage>
</organism>
<evidence type="ECO:0000256" key="2">
    <source>
        <dbReference type="SAM" id="Phobius"/>
    </source>
</evidence>
<keyword evidence="2" id="KW-0812">Transmembrane</keyword>
<dbReference type="OrthoDB" id="2947128at2759"/>
<dbReference type="AlphaFoldDB" id="A0A409YCW9"/>
<accession>A0A409YCW9</accession>
<proteinExistence type="predicted"/>
<feature type="transmembrane region" description="Helical" evidence="2">
    <location>
        <begin position="6"/>
        <end position="26"/>
    </location>
</feature>
<keyword evidence="2" id="KW-1133">Transmembrane helix</keyword>
<dbReference type="EMBL" id="NHYE01000982">
    <property type="protein sequence ID" value="PPR00844.1"/>
    <property type="molecule type" value="Genomic_DNA"/>
</dbReference>
<comment type="caution">
    <text evidence="3">The sequence shown here is derived from an EMBL/GenBank/DDBJ whole genome shotgun (WGS) entry which is preliminary data.</text>
</comment>
<dbReference type="InParanoid" id="A0A409YCW9"/>
<feature type="region of interest" description="Disordered" evidence="1">
    <location>
        <begin position="44"/>
        <end position="63"/>
    </location>
</feature>
<sequence>MGYFQQQPVIMWMIFISEHFIIIRTIHHLVIYRDGRDGTCVLERSREGGGSTEMAPRRSDGSMNRVHLSSSLLLPTCETSKSSPSTTSKVIVEMRFSVLNLVALFIGVAAVAANPAPGYGSDSILDLRKRCYPDSCQCNEDGCWAGPACCANGSCPC</sequence>
<protein>
    <submittedName>
        <fullName evidence="3">Uncharacterized protein</fullName>
    </submittedName>
</protein>
<keyword evidence="2" id="KW-0472">Membrane</keyword>
<evidence type="ECO:0000313" key="4">
    <source>
        <dbReference type="Proteomes" id="UP000284706"/>
    </source>
</evidence>
<evidence type="ECO:0000256" key="1">
    <source>
        <dbReference type="SAM" id="MobiDB-lite"/>
    </source>
</evidence>
<evidence type="ECO:0000313" key="3">
    <source>
        <dbReference type="EMBL" id="PPR00844.1"/>
    </source>
</evidence>
<keyword evidence="4" id="KW-1185">Reference proteome</keyword>
<gene>
    <name evidence="3" type="ORF">CVT26_012479</name>
</gene>
<name>A0A409YCW9_9AGAR</name>
<dbReference type="Proteomes" id="UP000284706">
    <property type="component" value="Unassembled WGS sequence"/>
</dbReference>
<feature type="transmembrane region" description="Helical" evidence="2">
    <location>
        <begin position="98"/>
        <end position="116"/>
    </location>
</feature>